<dbReference type="EMBL" id="KZ303855">
    <property type="protein sequence ID" value="PHZ10296.1"/>
    <property type="molecule type" value="Genomic_DNA"/>
</dbReference>
<reference evidence="1 2" key="1">
    <citation type="journal article" date="2016" name="Proc. Natl. Acad. Sci. U.S.A.">
        <title>Lipid metabolic changes in an early divergent fungus govern the establishment of a mutualistic symbiosis with endobacteria.</title>
        <authorList>
            <person name="Lastovetsky O.A."/>
            <person name="Gaspar M.L."/>
            <person name="Mondo S.J."/>
            <person name="LaButti K.M."/>
            <person name="Sandor L."/>
            <person name="Grigoriev I.V."/>
            <person name="Henry S.A."/>
            <person name="Pawlowska T.E."/>
        </authorList>
    </citation>
    <scope>NUCLEOTIDE SEQUENCE [LARGE SCALE GENOMIC DNA]</scope>
    <source>
        <strain evidence="1 2">ATCC 52813</strain>
    </source>
</reference>
<dbReference type="PANTHER" id="PTHR15615">
    <property type="match status" value="1"/>
</dbReference>
<dbReference type="RefSeq" id="XP_023464004.1">
    <property type="nucleotide sequence ID" value="XM_023609236.1"/>
</dbReference>
<dbReference type="GeneID" id="35440226"/>
<accession>A0A2G4SPH6</accession>
<dbReference type="GO" id="GO:0016538">
    <property type="term" value="F:cyclin-dependent protein serine/threonine kinase regulator activity"/>
    <property type="evidence" value="ECO:0007669"/>
    <property type="project" value="TreeGrafter"/>
</dbReference>
<name>A0A2G4SPH6_RHIZD</name>
<evidence type="ECO:0000313" key="1">
    <source>
        <dbReference type="EMBL" id="PHZ10296.1"/>
    </source>
</evidence>
<dbReference type="GO" id="GO:0000307">
    <property type="term" value="C:cyclin-dependent protein kinase holoenzyme complex"/>
    <property type="evidence" value="ECO:0007669"/>
    <property type="project" value="TreeGrafter"/>
</dbReference>
<dbReference type="GO" id="GO:0005634">
    <property type="term" value="C:nucleus"/>
    <property type="evidence" value="ECO:0007669"/>
    <property type="project" value="TreeGrafter"/>
</dbReference>
<dbReference type="InterPro" id="IPR036915">
    <property type="entry name" value="Cyclin-like_sf"/>
</dbReference>
<dbReference type="GO" id="GO:0019901">
    <property type="term" value="F:protein kinase binding"/>
    <property type="evidence" value="ECO:0007669"/>
    <property type="project" value="InterPro"/>
</dbReference>
<dbReference type="PANTHER" id="PTHR15615:SF36">
    <property type="entry name" value="PHO85 CYCLIN-5"/>
    <property type="match status" value="1"/>
</dbReference>
<proteinExistence type="predicted"/>
<dbReference type="STRING" id="1340429.A0A2G4SPH6"/>
<dbReference type="InterPro" id="IPR013922">
    <property type="entry name" value="Cyclin_PHO80-like"/>
</dbReference>
<protein>
    <recommendedName>
        <fullName evidence="3">Cyclin N-terminal domain-containing protein</fullName>
    </recommendedName>
</protein>
<evidence type="ECO:0000313" key="2">
    <source>
        <dbReference type="Proteomes" id="UP000242254"/>
    </source>
</evidence>
<dbReference type="SUPFAM" id="SSF47954">
    <property type="entry name" value="Cyclin-like"/>
    <property type="match status" value="1"/>
</dbReference>
<keyword evidence="2" id="KW-1185">Reference proteome</keyword>
<dbReference type="Gene3D" id="1.10.472.10">
    <property type="entry name" value="Cyclin-like"/>
    <property type="match status" value="1"/>
</dbReference>
<dbReference type="CDD" id="cd20557">
    <property type="entry name" value="CYCLIN_ScPCL1-like"/>
    <property type="match status" value="1"/>
</dbReference>
<dbReference type="Pfam" id="PF08613">
    <property type="entry name" value="Cyclin"/>
    <property type="match status" value="1"/>
</dbReference>
<dbReference type="AlphaFoldDB" id="A0A2G4SPH6"/>
<organism evidence="1 2">
    <name type="scientific">Rhizopus microsporus ATCC 52813</name>
    <dbReference type="NCBI Taxonomy" id="1340429"/>
    <lineage>
        <taxon>Eukaryota</taxon>
        <taxon>Fungi</taxon>
        <taxon>Fungi incertae sedis</taxon>
        <taxon>Mucoromycota</taxon>
        <taxon>Mucoromycotina</taxon>
        <taxon>Mucoromycetes</taxon>
        <taxon>Mucorales</taxon>
        <taxon>Mucorineae</taxon>
        <taxon>Rhizopodaceae</taxon>
        <taxon>Rhizopus</taxon>
    </lineage>
</organism>
<dbReference type="Proteomes" id="UP000242254">
    <property type="component" value="Unassembled WGS sequence"/>
</dbReference>
<sequence length="190" mass="22331">MPLISWSKDTLHSHQMSLLIQRSVKMIESLWLPYTTTTKIISTSSYIHELLKRSKTTCSVFQLALYYLFHNRKRIQQAVKTTMNPYIKCGRRMFLASLMIASKYLNDKTFKNKVWAEITLLKVQEINQIETCFLKLINYDIYVNPIIFEKWSQLLCGQPTVHCFPIIGIKRSSVQEHHPTKKLRPVQLNP</sequence>
<gene>
    <name evidence="1" type="ORF">RHIMIDRAFT_239772</name>
</gene>
<evidence type="ECO:0008006" key="3">
    <source>
        <dbReference type="Google" id="ProtNLM"/>
    </source>
</evidence>